<feature type="chain" id="PRO_5041955712" description="DUF5648 domain-containing protein" evidence="1">
    <location>
        <begin position="27"/>
        <end position="197"/>
    </location>
</feature>
<dbReference type="Pfam" id="PF18885">
    <property type="entry name" value="DUF5648"/>
    <property type="match status" value="1"/>
</dbReference>
<comment type="caution">
    <text evidence="3">The sequence shown here is derived from an EMBL/GenBank/DDBJ whole genome shotgun (WGS) entry which is preliminary data.</text>
</comment>
<keyword evidence="4" id="KW-1185">Reference proteome</keyword>
<dbReference type="AlphaFoldDB" id="A0AAD7F012"/>
<proteinExistence type="predicted"/>
<accession>A0AAD7F012</accession>
<organism evidence="3 4">
    <name type="scientific">Mycena albidolilacea</name>
    <dbReference type="NCBI Taxonomy" id="1033008"/>
    <lineage>
        <taxon>Eukaryota</taxon>
        <taxon>Fungi</taxon>
        <taxon>Dikarya</taxon>
        <taxon>Basidiomycota</taxon>
        <taxon>Agaricomycotina</taxon>
        <taxon>Agaricomycetes</taxon>
        <taxon>Agaricomycetidae</taxon>
        <taxon>Agaricales</taxon>
        <taxon>Marasmiineae</taxon>
        <taxon>Mycenaceae</taxon>
        <taxon>Mycena</taxon>
    </lineage>
</organism>
<feature type="domain" description="DUF5648" evidence="2">
    <location>
        <begin position="57"/>
        <end position="190"/>
    </location>
</feature>
<evidence type="ECO:0000313" key="3">
    <source>
        <dbReference type="EMBL" id="KAJ7358107.1"/>
    </source>
</evidence>
<gene>
    <name evidence="3" type="ORF">DFH08DRAFT_734924</name>
</gene>
<evidence type="ECO:0000256" key="1">
    <source>
        <dbReference type="SAM" id="SignalP"/>
    </source>
</evidence>
<evidence type="ECO:0000259" key="2">
    <source>
        <dbReference type="Pfam" id="PF18885"/>
    </source>
</evidence>
<name>A0AAD7F012_9AGAR</name>
<evidence type="ECO:0000313" key="4">
    <source>
        <dbReference type="Proteomes" id="UP001218218"/>
    </source>
</evidence>
<dbReference type="InterPro" id="IPR043708">
    <property type="entry name" value="DUF5648"/>
</dbReference>
<reference evidence="3" key="1">
    <citation type="submission" date="2023-03" db="EMBL/GenBank/DDBJ databases">
        <title>Massive genome expansion in bonnet fungi (Mycena s.s.) driven by repeated elements and novel gene families across ecological guilds.</title>
        <authorList>
            <consortium name="Lawrence Berkeley National Laboratory"/>
            <person name="Harder C.B."/>
            <person name="Miyauchi S."/>
            <person name="Viragh M."/>
            <person name="Kuo A."/>
            <person name="Thoen E."/>
            <person name="Andreopoulos B."/>
            <person name="Lu D."/>
            <person name="Skrede I."/>
            <person name="Drula E."/>
            <person name="Henrissat B."/>
            <person name="Morin E."/>
            <person name="Kohler A."/>
            <person name="Barry K."/>
            <person name="LaButti K."/>
            <person name="Morin E."/>
            <person name="Salamov A."/>
            <person name="Lipzen A."/>
            <person name="Mereny Z."/>
            <person name="Hegedus B."/>
            <person name="Baldrian P."/>
            <person name="Stursova M."/>
            <person name="Weitz H."/>
            <person name="Taylor A."/>
            <person name="Grigoriev I.V."/>
            <person name="Nagy L.G."/>
            <person name="Martin F."/>
            <person name="Kauserud H."/>
        </authorList>
    </citation>
    <scope>NUCLEOTIDE SEQUENCE</scope>
    <source>
        <strain evidence="3">CBHHK002</strain>
    </source>
</reference>
<protein>
    <recommendedName>
        <fullName evidence="2">DUF5648 domain-containing protein</fullName>
    </recommendedName>
</protein>
<feature type="signal peptide" evidence="1">
    <location>
        <begin position="1"/>
        <end position="26"/>
    </location>
</feature>
<sequence length="197" mass="21483">MKSPFSLVSSTSALLLALCAFPHVSAKLQNLEAKTRSALTCADPSTSVPLYFTELPNNNDFYTTSITAVTTRVSTQGYVFQGVVARVFVAQEISTVPLFHLTRIVDFPLAIDDLYTVSTADRDSVVASGFYKFVDIAGYVYPSQICGSVPFYRLWQAGAVRHFYTTSLEKRDAMLATGSWADEGIEGYVLEDNGGCA</sequence>
<keyword evidence="1" id="KW-0732">Signal</keyword>
<dbReference type="EMBL" id="JARIHO010000007">
    <property type="protein sequence ID" value="KAJ7358107.1"/>
    <property type="molecule type" value="Genomic_DNA"/>
</dbReference>
<dbReference type="Proteomes" id="UP001218218">
    <property type="component" value="Unassembled WGS sequence"/>
</dbReference>